<feature type="compositionally biased region" description="Polar residues" evidence="1">
    <location>
        <begin position="1040"/>
        <end position="1051"/>
    </location>
</feature>
<protein>
    <recommendedName>
        <fullName evidence="4">DUF4218 domain-containing protein</fullName>
    </recommendedName>
</protein>
<keyword evidence="3" id="KW-1185">Reference proteome</keyword>
<evidence type="ECO:0008006" key="4">
    <source>
        <dbReference type="Google" id="ProtNLM"/>
    </source>
</evidence>
<dbReference type="STRING" id="181874.A0A409WK20"/>
<dbReference type="AlphaFoldDB" id="A0A409WK20"/>
<dbReference type="Pfam" id="PF02992">
    <property type="entry name" value="Transposase_21"/>
    <property type="match status" value="1"/>
</dbReference>
<gene>
    <name evidence="2" type="ORF">CVT24_012284</name>
</gene>
<dbReference type="InParanoid" id="A0A409WK20"/>
<dbReference type="Proteomes" id="UP000284842">
    <property type="component" value="Unassembled WGS sequence"/>
</dbReference>
<comment type="caution">
    <text evidence="2">The sequence shown here is derived from an EMBL/GenBank/DDBJ whole genome shotgun (WGS) entry which is preliminary data.</text>
</comment>
<accession>A0A409WK20</accession>
<dbReference type="InterPro" id="IPR004242">
    <property type="entry name" value="Transposase_21"/>
</dbReference>
<name>A0A409WK20_9AGAR</name>
<dbReference type="PANTHER" id="PTHR46579:SF1">
    <property type="entry name" value="F5_8 TYPE C DOMAIN-CONTAINING PROTEIN"/>
    <property type="match status" value="1"/>
</dbReference>
<evidence type="ECO:0000313" key="2">
    <source>
        <dbReference type="EMBL" id="PPQ78874.1"/>
    </source>
</evidence>
<dbReference type="PANTHER" id="PTHR46579">
    <property type="entry name" value="F5/8 TYPE C DOMAIN-CONTAINING PROTEIN-RELATED"/>
    <property type="match status" value="1"/>
</dbReference>
<dbReference type="OrthoDB" id="3269001at2759"/>
<proteinExistence type="predicted"/>
<feature type="region of interest" description="Disordered" evidence="1">
    <location>
        <begin position="1030"/>
        <end position="1052"/>
    </location>
</feature>
<dbReference type="EMBL" id="NHTK01005444">
    <property type="protein sequence ID" value="PPQ78874.1"/>
    <property type="molecule type" value="Genomic_DNA"/>
</dbReference>
<evidence type="ECO:0000313" key="3">
    <source>
        <dbReference type="Proteomes" id="UP000284842"/>
    </source>
</evidence>
<evidence type="ECO:0000256" key="1">
    <source>
        <dbReference type="SAM" id="MobiDB-lite"/>
    </source>
</evidence>
<organism evidence="2 3">
    <name type="scientific">Panaeolus cyanescens</name>
    <dbReference type="NCBI Taxonomy" id="181874"/>
    <lineage>
        <taxon>Eukaryota</taxon>
        <taxon>Fungi</taxon>
        <taxon>Dikarya</taxon>
        <taxon>Basidiomycota</taxon>
        <taxon>Agaricomycotina</taxon>
        <taxon>Agaricomycetes</taxon>
        <taxon>Agaricomycetidae</taxon>
        <taxon>Agaricales</taxon>
        <taxon>Agaricineae</taxon>
        <taxon>Galeropsidaceae</taxon>
        <taxon>Panaeolus</taxon>
    </lineage>
</organism>
<sequence>MPSCSCDACAGKTISKKLFNTAAHVEGRRKAALRDNYESSLASTNALLDQFDRATEQYVVAEASAQHLSAQAVADNLSGFHRAPGGRLWSSHVPGTTDPTLPPKIPVQHNKPSPADEKTILEQLRTMESQLFHIVQVIDALPPNTTPSYRNEPFPIQENVDLVNGIWNTLQRMPRVDESKTVKKAREAVMAHAARALENLKPKSQAWHRAVSLLPSDDSDQVYDTSHRFKPLLQGYQPAIQLAMLLVIALQILNHNSRRAGTFTLAMLSLMLKTVFGWPTVPLSAANERLIKELPETPETIQNKFSIETKHEIYAVCPNASCHHLYPPTFRPGSKVPEYPRKCNAQQLSGSICNTALTSAQSVGILTYHKPIKRFVAFDMRDWISGLLAREGCEESMDGAWNRPKTTTMTDIFDGEYLKEFKRNGKPFSQVTGTDAHYTLSMSLDFFNPRHNKDSGSPASCGVVSFVLLNLPPAERYKAENIFLAGIIPGPKEPPLTAMNSYLQPFTALLEEFWTTGVHFSKSAKYEFGRRVILALIILICDLPAARKTSGTGSVKHNHLCSVCHCTRKEHGYGNTDCDTWRLRTDAEFRKDSLAYLTAPTEKLQKEIFSSTGVRWSSLTRLQYFDMRKCVAVDAMHNLFLGLLHEHSNLLGIGIDRPRQVESVIDLSFAAPPTFVVKDAKNLAKLQRYLQTSLLAAIREDSASVLKRLSDYRLQPLRFLVSALDLDPSRFVKGKDNRPKKHGDLTREEAASLLLIWRKDQEEIQTTEETTSTEMFRVLSSSELSVLQHTIKTLITPTWLVSLPSSLGEATKVKLKADQWRVFGTVYLPLFLLCIWGTSNFAERSERADRCKSILDTTLTLISAVMVATSSTVTNSMILEYRAFMVKYMEGIKTLFPDYQFKPNHHMSLHLYEYLRYFGPVHSWWTFPFERMIGSIQRIPTNNILGQMEATMALIFHRSANLRNIFRSVVRPAVFAHAEQLFKNIFSARYDIVAVGGILQSARLFGSPSGSNVNAAEVEQGEMDVGFDVGDEDGDMALNSDESPAVTSPDNSPKERLELYQRLLQPAVSSGRKVEIRNFRTYKSLMKDGLRYSACRQHQGNSLVVFSGKDASEHSWGQIEHFLKVEGEPTEFMALRTFEVYDKDAPFSSYPYIHAKYLRPLPPSMSTDDIRVYPVNRIIAHFAALPMKIQNDDVLASLSLSRNVCP</sequence>
<reference evidence="2 3" key="1">
    <citation type="journal article" date="2018" name="Evol. Lett.">
        <title>Horizontal gene cluster transfer increased hallucinogenic mushroom diversity.</title>
        <authorList>
            <person name="Reynolds H.T."/>
            <person name="Vijayakumar V."/>
            <person name="Gluck-Thaler E."/>
            <person name="Korotkin H.B."/>
            <person name="Matheny P.B."/>
            <person name="Slot J.C."/>
        </authorList>
    </citation>
    <scope>NUCLEOTIDE SEQUENCE [LARGE SCALE GENOMIC DNA]</scope>
    <source>
        <strain evidence="2 3">2629</strain>
    </source>
</reference>